<comment type="subcellular location">
    <subcellularLocation>
        <location evidence="1">Cell membrane</location>
        <topology evidence="1">Multi-pass membrane protein</topology>
    </subcellularLocation>
</comment>
<sequence>MHNVILQAGALILLGVGWRWLSPMGLPADVLRRSLTGIVYVLFLPSLVLVVLWRAPLGQDALRVAFVSLVGLAVAWGIAWVWFRRVAAYPPATLGALVLAATFPNATYLGLPVLESVFGTWSNSIAIQYDLFACTPVLLSLGALFAARQGGAEKVENPLHALTRVPSLWAVAAGVSLNLLAVPLPALVAGGLEMMGGAVIPLMLLAMGLGLRWEGGLRNRIGQIGPVSLIQLVITPTVVLQLAAPLGLAGNVSDAVVLEAAMPSMVLGIVLCDRYGLDTSAYAMAVTVSTAFSMLSLPIWFQVLGLGV</sequence>
<keyword evidence="6 8" id="KW-1133">Transmembrane helix</keyword>
<name>A0A450RVM1_9GAMM</name>
<evidence type="ECO:0000256" key="1">
    <source>
        <dbReference type="ARBA" id="ARBA00004651"/>
    </source>
</evidence>
<feature type="transmembrane region" description="Helical" evidence="8">
    <location>
        <begin position="61"/>
        <end position="82"/>
    </location>
</feature>
<feature type="transmembrane region" description="Helical" evidence="8">
    <location>
        <begin position="281"/>
        <end position="301"/>
    </location>
</feature>
<dbReference type="PANTHER" id="PTHR36838">
    <property type="entry name" value="AUXIN EFFLUX CARRIER FAMILY PROTEIN"/>
    <property type="match status" value="1"/>
</dbReference>
<evidence type="ECO:0008006" key="11">
    <source>
        <dbReference type="Google" id="ProtNLM"/>
    </source>
</evidence>
<reference evidence="9" key="1">
    <citation type="submission" date="2019-02" db="EMBL/GenBank/DDBJ databases">
        <authorList>
            <person name="Gruber-Vodicka R. H."/>
            <person name="Seah K. B. B."/>
        </authorList>
    </citation>
    <scope>NUCLEOTIDE SEQUENCE</scope>
    <source>
        <strain evidence="10">BECK_DK161</strain>
        <strain evidence="9">BECK_DK47</strain>
    </source>
</reference>
<dbReference type="AlphaFoldDB" id="A0A450RVM1"/>
<feature type="transmembrane region" description="Helical" evidence="8">
    <location>
        <begin position="194"/>
        <end position="212"/>
    </location>
</feature>
<keyword evidence="7 8" id="KW-0472">Membrane</keyword>
<keyword evidence="4" id="KW-1003">Cell membrane</keyword>
<organism evidence="9">
    <name type="scientific">Candidatus Kentrum sp. DK</name>
    <dbReference type="NCBI Taxonomy" id="2126562"/>
    <lineage>
        <taxon>Bacteria</taxon>
        <taxon>Pseudomonadati</taxon>
        <taxon>Pseudomonadota</taxon>
        <taxon>Gammaproteobacteria</taxon>
        <taxon>Candidatus Kentrum</taxon>
    </lineage>
</organism>
<feature type="transmembrane region" description="Helical" evidence="8">
    <location>
        <begin position="34"/>
        <end position="55"/>
    </location>
</feature>
<evidence type="ECO:0000256" key="3">
    <source>
        <dbReference type="ARBA" id="ARBA00022448"/>
    </source>
</evidence>
<feature type="transmembrane region" description="Helical" evidence="8">
    <location>
        <begin position="168"/>
        <end position="188"/>
    </location>
</feature>
<feature type="transmembrane region" description="Helical" evidence="8">
    <location>
        <begin position="94"/>
        <end position="114"/>
    </location>
</feature>
<dbReference type="EMBL" id="CAADEY010000097">
    <property type="protein sequence ID" value="VFJ62484.1"/>
    <property type="molecule type" value="Genomic_DNA"/>
</dbReference>
<dbReference type="EMBL" id="CAADEX010000004">
    <property type="protein sequence ID" value="VFJ43067.1"/>
    <property type="molecule type" value="Genomic_DNA"/>
</dbReference>
<dbReference type="GO" id="GO:0055085">
    <property type="term" value="P:transmembrane transport"/>
    <property type="evidence" value="ECO:0007669"/>
    <property type="project" value="InterPro"/>
</dbReference>
<dbReference type="PANTHER" id="PTHR36838:SF1">
    <property type="entry name" value="SLR1864 PROTEIN"/>
    <property type="match status" value="1"/>
</dbReference>
<feature type="transmembrane region" description="Helical" evidence="8">
    <location>
        <begin position="6"/>
        <end position="22"/>
    </location>
</feature>
<evidence type="ECO:0000256" key="5">
    <source>
        <dbReference type="ARBA" id="ARBA00022692"/>
    </source>
</evidence>
<feature type="transmembrane region" description="Helical" evidence="8">
    <location>
        <begin position="255"/>
        <end position="272"/>
    </location>
</feature>
<protein>
    <recommendedName>
        <fullName evidence="11">Permease</fullName>
    </recommendedName>
</protein>
<evidence type="ECO:0000256" key="2">
    <source>
        <dbReference type="ARBA" id="ARBA00010145"/>
    </source>
</evidence>
<dbReference type="InterPro" id="IPR038770">
    <property type="entry name" value="Na+/solute_symporter_sf"/>
</dbReference>
<keyword evidence="3" id="KW-0813">Transport</keyword>
<accession>A0A450RVM1</accession>
<evidence type="ECO:0000256" key="4">
    <source>
        <dbReference type="ARBA" id="ARBA00022475"/>
    </source>
</evidence>
<proteinExistence type="inferred from homology"/>
<gene>
    <name evidence="9" type="ORF">BECKDK2373B_GA0170837_100447</name>
    <name evidence="10" type="ORF">BECKDK2373C_GA0170839_10979</name>
</gene>
<evidence type="ECO:0000256" key="6">
    <source>
        <dbReference type="ARBA" id="ARBA00022989"/>
    </source>
</evidence>
<evidence type="ECO:0000256" key="7">
    <source>
        <dbReference type="ARBA" id="ARBA00023136"/>
    </source>
</evidence>
<dbReference type="Gene3D" id="1.20.1530.20">
    <property type="match status" value="1"/>
</dbReference>
<comment type="similarity">
    <text evidence="2">Belongs to the auxin efflux carrier (TC 2.A.69) family.</text>
</comment>
<feature type="transmembrane region" description="Helical" evidence="8">
    <location>
        <begin position="126"/>
        <end position="147"/>
    </location>
</feature>
<evidence type="ECO:0000313" key="10">
    <source>
        <dbReference type="EMBL" id="VFJ62484.1"/>
    </source>
</evidence>
<evidence type="ECO:0000256" key="8">
    <source>
        <dbReference type="SAM" id="Phobius"/>
    </source>
</evidence>
<keyword evidence="5 8" id="KW-0812">Transmembrane</keyword>
<dbReference type="Pfam" id="PF03547">
    <property type="entry name" value="Mem_trans"/>
    <property type="match status" value="2"/>
</dbReference>
<feature type="transmembrane region" description="Helical" evidence="8">
    <location>
        <begin position="224"/>
        <end position="243"/>
    </location>
</feature>
<dbReference type="GO" id="GO:0005886">
    <property type="term" value="C:plasma membrane"/>
    <property type="evidence" value="ECO:0007669"/>
    <property type="project" value="UniProtKB-SubCell"/>
</dbReference>
<dbReference type="InterPro" id="IPR004776">
    <property type="entry name" value="Mem_transp_PIN-like"/>
</dbReference>
<evidence type="ECO:0000313" key="9">
    <source>
        <dbReference type="EMBL" id="VFJ43067.1"/>
    </source>
</evidence>